<dbReference type="AlphaFoldDB" id="A0ABD2I705"/>
<dbReference type="InterPro" id="IPR013320">
    <property type="entry name" value="ConA-like_dom_sf"/>
</dbReference>
<evidence type="ECO:0000256" key="1">
    <source>
        <dbReference type="SAM" id="MobiDB-lite"/>
    </source>
</evidence>
<reference evidence="3 4" key="1">
    <citation type="submission" date="2024-10" db="EMBL/GenBank/DDBJ databases">
        <authorList>
            <person name="Kim D."/>
        </authorList>
    </citation>
    <scope>NUCLEOTIDE SEQUENCE [LARGE SCALE GENOMIC DNA]</scope>
    <source>
        <strain evidence="3">Taebaek</strain>
    </source>
</reference>
<dbReference type="InterPro" id="IPR043136">
    <property type="entry name" value="B30.2/SPRY_sf"/>
</dbReference>
<protein>
    <recommendedName>
        <fullName evidence="2">B30.2/SPRY domain-containing protein</fullName>
    </recommendedName>
</protein>
<dbReference type="PROSITE" id="PS50188">
    <property type="entry name" value="B302_SPRY"/>
    <property type="match status" value="1"/>
</dbReference>
<feature type="domain" description="B30.2/SPRY" evidence="2">
    <location>
        <begin position="144"/>
        <end position="343"/>
    </location>
</feature>
<evidence type="ECO:0000259" key="2">
    <source>
        <dbReference type="PROSITE" id="PS50188"/>
    </source>
</evidence>
<dbReference type="InterPro" id="IPR003877">
    <property type="entry name" value="SPRY_dom"/>
</dbReference>
<dbReference type="CDD" id="cd12885">
    <property type="entry name" value="SPRY_RanBP_like"/>
    <property type="match status" value="1"/>
</dbReference>
<dbReference type="Gene3D" id="2.60.120.920">
    <property type="match status" value="1"/>
</dbReference>
<keyword evidence="4" id="KW-1185">Reference proteome</keyword>
<name>A0ABD2I705_HETSC</name>
<sequence length="349" mass="40693">MNNSLKRKMADGQSEEIAGPTETFCDQQQQQQKEFREKFAKMETELKEAKQLCKIKDLENRVLQSELEKQNLMTERNALQAKIDMMEKEKEQQNEQGRYVSIDQMKPIFDRINELEQEQKEQSKATSDQFSQLQNDQKKILVKINEMDKGENQKRTMFLNFRQNYWDANFCHENLKITGDKSLTLTVHYYKGNLLELWLWRSVFAKHSILLNKNSSNIFYYEISVKNEEGLLISFGFAVKKQTELYETIRMRKGTYAYDNDGEFVINGEEKRMNAEYPYGVGDTVGIGVNLITRQIIFTRNGRLLDSSDFFVAPSFADDSFYPFVSLASAGNKIEANFGPNFKFDLATL</sequence>
<feature type="region of interest" description="Disordered" evidence="1">
    <location>
        <begin position="1"/>
        <end position="34"/>
    </location>
</feature>
<dbReference type="InterPro" id="IPR044736">
    <property type="entry name" value="Gid1/RanBPM/SPLA_SPRY"/>
</dbReference>
<comment type="caution">
    <text evidence="3">The sequence shown here is derived from an EMBL/GenBank/DDBJ whole genome shotgun (WGS) entry which is preliminary data.</text>
</comment>
<dbReference type="Proteomes" id="UP001620645">
    <property type="component" value="Unassembled WGS sequence"/>
</dbReference>
<dbReference type="InterPro" id="IPR001870">
    <property type="entry name" value="B30.2/SPRY"/>
</dbReference>
<dbReference type="SMART" id="SM00449">
    <property type="entry name" value="SPRY"/>
    <property type="match status" value="1"/>
</dbReference>
<dbReference type="EMBL" id="JBICCN010000363">
    <property type="protein sequence ID" value="KAL3073712.1"/>
    <property type="molecule type" value="Genomic_DNA"/>
</dbReference>
<dbReference type="SUPFAM" id="SSF49899">
    <property type="entry name" value="Concanavalin A-like lectins/glucanases"/>
    <property type="match status" value="1"/>
</dbReference>
<accession>A0ABD2I705</accession>
<gene>
    <name evidence="3" type="ORF">niasHS_015545</name>
</gene>
<proteinExistence type="predicted"/>
<dbReference type="Pfam" id="PF00622">
    <property type="entry name" value="SPRY"/>
    <property type="match status" value="1"/>
</dbReference>
<evidence type="ECO:0000313" key="4">
    <source>
        <dbReference type="Proteomes" id="UP001620645"/>
    </source>
</evidence>
<organism evidence="3 4">
    <name type="scientific">Heterodera schachtii</name>
    <name type="common">Sugarbeet cyst nematode worm</name>
    <name type="synonym">Tylenchus schachtii</name>
    <dbReference type="NCBI Taxonomy" id="97005"/>
    <lineage>
        <taxon>Eukaryota</taxon>
        <taxon>Metazoa</taxon>
        <taxon>Ecdysozoa</taxon>
        <taxon>Nematoda</taxon>
        <taxon>Chromadorea</taxon>
        <taxon>Rhabditida</taxon>
        <taxon>Tylenchina</taxon>
        <taxon>Tylenchomorpha</taxon>
        <taxon>Tylenchoidea</taxon>
        <taxon>Heteroderidae</taxon>
        <taxon>Heteroderinae</taxon>
        <taxon>Heterodera</taxon>
    </lineage>
</organism>
<evidence type="ECO:0000313" key="3">
    <source>
        <dbReference type="EMBL" id="KAL3073712.1"/>
    </source>
</evidence>